<accession>A0A0F9NU01</accession>
<evidence type="ECO:0000313" key="1">
    <source>
        <dbReference type="EMBL" id="KKM92305.1"/>
    </source>
</evidence>
<reference evidence="1" key="1">
    <citation type="journal article" date="2015" name="Nature">
        <title>Complex archaea that bridge the gap between prokaryotes and eukaryotes.</title>
        <authorList>
            <person name="Spang A."/>
            <person name="Saw J.H."/>
            <person name="Jorgensen S.L."/>
            <person name="Zaremba-Niedzwiedzka K."/>
            <person name="Martijn J."/>
            <person name="Lind A.E."/>
            <person name="van Eijk R."/>
            <person name="Schleper C."/>
            <person name="Guy L."/>
            <person name="Ettema T.J."/>
        </authorList>
    </citation>
    <scope>NUCLEOTIDE SEQUENCE</scope>
</reference>
<feature type="non-terminal residue" evidence="1">
    <location>
        <position position="1"/>
    </location>
</feature>
<sequence length="319" mass="38176">FKSMIDNMFMFILQEPSFRTASEDYSSPFDTKEKFLEMLDVYPMYGLRVEKLGTVEDYTHKFQEEGNSREIKIINTDLNLIEFNLGKRIHIVSLNNIEKNKNNILSNRDHYNFYNLSMVLLGGLGPQGNGFTYSTPRGEVIEICSDRKENEAIIVRYKEFLKRQFLVKLRLEMTRKHIITKEITRVMDFLSEVLKPEESINYFKKDLIVKRITQFLDELKDHSDFQEAKLQDLVDKIEKAIIIILRPIDLIDQFRCRMELIEEGKLKSEDIAKLTSLKDKSHYDVLRERFFFQNQIEWFFRLYSDEIAKYRKQREKLKK</sequence>
<comment type="caution">
    <text evidence="1">The sequence shown here is derived from an EMBL/GenBank/DDBJ whole genome shotgun (WGS) entry which is preliminary data.</text>
</comment>
<name>A0A0F9NU01_9ZZZZ</name>
<dbReference type="AlphaFoldDB" id="A0A0F9NU01"/>
<dbReference type="EMBL" id="LAZR01006411">
    <property type="protein sequence ID" value="KKM92305.1"/>
    <property type="molecule type" value="Genomic_DNA"/>
</dbReference>
<organism evidence="1">
    <name type="scientific">marine sediment metagenome</name>
    <dbReference type="NCBI Taxonomy" id="412755"/>
    <lineage>
        <taxon>unclassified sequences</taxon>
        <taxon>metagenomes</taxon>
        <taxon>ecological metagenomes</taxon>
    </lineage>
</organism>
<gene>
    <name evidence="1" type="ORF">LCGC14_1219810</name>
</gene>
<protein>
    <submittedName>
        <fullName evidence="1">Uncharacterized protein</fullName>
    </submittedName>
</protein>
<proteinExistence type="predicted"/>